<organism evidence="1 2">
    <name type="scientific">Palleniella muris</name>
    <dbReference type="NCBI Taxonomy" id="3038145"/>
    <lineage>
        <taxon>Bacteria</taxon>
        <taxon>Pseudomonadati</taxon>
        <taxon>Bacteroidota</taxon>
        <taxon>Bacteroidia</taxon>
        <taxon>Bacteroidales</taxon>
        <taxon>Prevotellaceae</taxon>
        <taxon>Palleniella</taxon>
    </lineage>
</organism>
<reference evidence="1" key="1">
    <citation type="submission" date="2019-04" db="EMBL/GenBank/DDBJ databases">
        <title>Microbes associate with the intestines of laboratory mice.</title>
        <authorList>
            <person name="Navarre W."/>
            <person name="Wong E."/>
            <person name="Huang K."/>
            <person name="Tropini C."/>
            <person name="Ng K."/>
            <person name="Yu B."/>
        </authorList>
    </citation>
    <scope>NUCLEOTIDE SEQUENCE</scope>
    <source>
        <strain evidence="1">NM73_A23</strain>
    </source>
</reference>
<gene>
    <name evidence="1" type="ORF">E5358_07205</name>
</gene>
<proteinExistence type="predicted"/>
<sequence>MKKFILTSSITFLTALASFAANDSIPVNRARLAGPFTLKQPIIIDSTSVAQEKYSEDKLIETPLSVNAADKMQEKNLASWNLEKGTLNLASFTVNASAYAKASIEIKGAKQSKVFCDGSAADGTVSLAPGEHKVAVKFIADSTSIDICLKNAAKEGKEEAAFPLTVCSNSEKVAFGMAHNLGTRVTRDAKLSPSGKWALVNYSWYDEQNKVQYRTELCDLMTGKNVFVGKADGWMPLSEKYYFTEEIGGKKQLITVNPATGTRDILVENLPESGFEIAPTEDFLILYSEKKGPKKEEGVYEILTMEDRQPNWRNRYALSIYDIKSGFCQPLTYGYKNCSVTDISKDGKYLLLGVYTDSLQYRPTTRTTILRVNTQTLATDTIIREEGFLGGIIFAKDNDTFIAKATPEAFNGIGNRVPEGMTPSMFDYHLYLLDNKTKTVRPLTADDNTSIESMLYSHTDNILYYTAERADSVLLYRMDLKSGKSMLIPQPLEVLNGFDIAQKTGNIIVHGSSADVPYRVYAVQSKGAKKPALVCDPNKEFYANVKLGTVKPWKFTSKRGYDVTGFYFLPADFDANKKYPVIVHYYGGCSPTSRRFGGGSHYPAHYWNALGYITLTVNPSGATGFGQEWAARHVNTMGEGPAQDIIDATRQFVKDVPQADADHIGCVSASYGGFMTQYMLTMDNPFACGISHAGISDHTSYWGEGYWGYSYSEVSAANSYPWTRKDLYVDRSPLYNADKIKKPLLFTHGTADTNVPIGESIQMYTALKLLGTPTAFIQVEGENHGIMNPEKRTKWINSMVAWFDRWLKNDSSWWDAIYTPKKL</sequence>
<protein>
    <submittedName>
        <fullName evidence="1">S9 family peptidase</fullName>
    </submittedName>
</protein>
<keyword evidence="2" id="KW-1185">Reference proteome</keyword>
<evidence type="ECO:0000313" key="2">
    <source>
        <dbReference type="Proteomes" id="UP000308886"/>
    </source>
</evidence>
<comment type="caution">
    <text evidence="1">The sequence shown here is derived from an EMBL/GenBank/DDBJ whole genome shotgun (WGS) entry which is preliminary data.</text>
</comment>
<accession>A0AC61QQ96</accession>
<dbReference type="EMBL" id="SRZC01000010">
    <property type="protein sequence ID" value="TGX82327.1"/>
    <property type="molecule type" value="Genomic_DNA"/>
</dbReference>
<name>A0AC61QQ96_9BACT</name>
<evidence type="ECO:0000313" key="1">
    <source>
        <dbReference type="EMBL" id="TGX82327.1"/>
    </source>
</evidence>
<dbReference type="Proteomes" id="UP000308886">
    <property type="component" value="Unassembled WGS sequence"/>
</dbReference>